<accession>A0A017S3J1</accession>
<name>A0A017S3J1_ASPRC</name>
<feature type="domain" description="HAT C-terminal dimerisation" evidence="2">
    <location>
        <begin position="116"/>
        <end position="172"/>
    </location>
</feature>
<feature type="compositionally biased region" description="Acidic residues" evidence="1">
    <location>
        <begin position="236"/>
        <end position="247"/>
    </location>
</feature>
<dbReference type="InterPro" id="IPR012337">
    <property type="entry name" value="RNaseH-like_sf"/>
</dbReference>
<protein>
    <recommendedName>
        <fullName evidence="2">HAT C-terminal dimerisation domain-containing protein</fullName>
    </recommendedName>
</protein>
<reference evidence="4" key="1">
    <citation type="journal article" date="2014" name="Nat. Commun.">
        <title>Genomic adaptations of the halophilic Dead Sea filamentous fungus Eurotium rubrum.</title>
        <authorList>
            <person name="Kis-Papo T."/>
            <person name="Weig A.R."/>
            <person name="Riley R."/>
            <person name="Persoh D."/>
            <person name="Salamov A."/>
            <person name="Sun H."/>
            <person name="Lipzen A."/>
            <person name="Wasser S.P."/>
            <person name="Rambold G."/>
            <person name="Grigoriev I.V."/>
            <person name="Nevo E."/>
        </authorList>
    </citation>
    <scope>NUCLEOTIDE SEQUENCE [LARGE SCALE GENOMIC DNA]</scope>
    <source>
        <strain evidence="4">CBS 135680</strain>
    </source>
</reference>
<dbReference type="Proteomes" id="UP000019804">
    <property type="component" value="Unassembled WGS sequence"/>
</dbReference>
<gene>
    <name evidence="3" type="ORF">EURHEDRAFT_510130</name>
</gene>
<keyword evidence="4" id="KW-1185">Reference proteome</keyword>
<dbReference type="InterPro" id="IPR008906">
    <property type="entry name" value="HATC_C_dom"/>
</dbReference>
<proteinExistence type="predicted"/>
<evidence type="ECO:0000256" key="1">
    <source>
        <dbReference type="SAM" id="MobiDB-lite"/>
    </source>
</evidence>
<dbReference type="HOGENOM" id="CLU_077443_0_0_1"/>
<dbReference type="SUPFAM" id="SSF53098">
    <property type="entry name" value="Ribonuclease H-like"/>
    <property type="match status" value="1"/>
</dbReference>
<evidence type="ECO:0000313" key="3">
    <source>
        <dbReference type="EMBL" id="EYE90755.1"/>
    </source>
</evidence>
<dbReference type="AlphaFoldDB" id="A0A017S3J1"/>
<sequence length="312" mass="36031">MLRALQAAKEKLSKYYYATDKESYGIVYAIATILCPSKKLRYFDSKDWRGEDEDGNCVDFMKTYQDVLQKEPLSKPKWINQRMRSRDISLKVSTSIHYAILILTHSLGLTKGHPRLFWKEHEHEYPVLARIARDILSTPASGAGVERLFNCARDVCHYRRGQLKPDTIKGLMLHLFSSKFELEQSELEMIKEHLSSGEAAMLDQIWKPVPSLNEVEPISDDEEEGCKGNNLSDDLNSSDDDNSEEELTLTQITTQRKQERRKRPWYKTSELQDDGDNGFPLPEMATERSTQARSGRIWKKPKLPDGFEIDRL</sequence>
<dbReference type="Pfam" id="PF05699">
    <property type="entry name" value="Dimer_Tnp_hAT"/>
    <property type="match status" value="1"/>
</dbReference>
<dbReference type="RefSeq" id="XP_040634445.1">
    <property type="nucleotide sequence ID" value="XM_040785938.1"/>
</dbReference>
<evidence type="ECO:0000313" key="4">
    <source>
        <dbReference type="Proteomes" id="UP000019804"/>
    </source>
</evidence>
<feature type="compositionally biased region" description="Basic and acidic residues" evidence="1">
    <location>
        <begin position="302"/>
        <end position="312"/>
    </location>
</feature>
<dbReference type="EMBL" id="KK088454">
    <property type="protein sequence ID" value="EYE90755.1"/>
    <property type="molecule type" value="Genomic_DNA"/>
</dbReference>
<dbReference type="GeneID" id="63701062"/>
<dbReference type="GO" id="GO:0046983">
    <property type="term" value="F:protein dimerization activity"/>
    <property type="evidence" value="ECO:0007669"/>
    <property type="project" value="InterPro"/>
</dbReference>
<feature type="region of interest" description="Disordered" evidence="1">
    <location>
        <begin position="216"/>
        <end position="312"/>
    </location>
</feature>
<evidence type="ECO:0000259" key="2">
    <source>
        <dbReference type="Pfam" id="PF05699"/>
    </source>
</evidence>
<dbReference type="OrthoDB" id="4509917at2759"/>
<organism evidence="3 4">
    <name type="scientific">Aspergillus ruber (strain CBS 135680)</name>
    <dbReference type="NCBI Taxonomy" id="1388766"/>
    <lineage>
        <taxon>Eukaryota</taxon>
        <taxon>Fungi</taxon>
        <taxon>Dikarya</taxon>
        <taxon>Ascomycota</taxon>
        <taxon>Pezizomycotina</taxon>
        <taxon>Eurotiomycetes</taxon>
        <taxon>Eurotiomycetidae</taxon>
        <taxon>Eurotiales</taxon>
        <taxon>Aspergillaceae</taxon>
        <taxon>Aspergillus</taxon>
        <taxon>Aspergillus subgen. Aspergillus</taxon>
    </lineage>
</organism>